<proteinExistence type="predicted"/>
<keyword evidence="1" id="KW-0472">Membrane</keyword>
<evidence type="ECO:0000256" key="1">
    <source>
        <dbReference type="SAM" id="Phobius"/>
    </source>
</evidence>
<keyword evidence="3" id="KW-1185">Reference proteome</keyword>
<organism evidence="2 3">
    <name type="scientific">Caenorhabditis briggsae</name>
    <dbReference type="NCBI Taxonomy" id="6238"/>
    <lineage>
        <taxon>Eukaryota</taxon>
        <taxon>Metazoa</taxon>
        <taxon>Ecdysozoa</taxon>
        <taxon>Nematoda</taxon>
        <taxon>Chromadorea</taxon>
        <taxon>Rhabditida</taxon>
        <taxon>Rhabditina</taxon>
        <taxon>Rhabditomorpha</taxon>
        <taxon>Rhabditoidea</taxon>
        <taxon>Rhabditidae</taxon>
        <taxon>Peloderinae</taxon>
        <taxon>Caenorhabditis</taxon>
    </lineage>
</organism>
<dbReference type="EMBL" id="CP092625">
    <property type="protein sequence ID" value="UMM44396.1"/>
    <property type="molecule type" value="Genomic_DNA"/>
</dbReference>
<protein>
    <submittedName>
        <fullName evidence="2">Uncharacterized protein</fullName>
    </submittedName>
</protein>
<keyword evidence="1" id="KW-0812">Transmembrane</keyword>
<dbReference type="AlphaFoldDB" id="A0AAE9JVK1"/>
<sequence length="77" mass="8926">MRPSVVAAIAVGFLAVLYCMDLKEIEIKEWIEIGLDSMKKRINEMKDIHKEIFLYFVISLANFLITEGVLAVRRIIR</sequence>
<reference evidence="2 3" key="1">
    <citation type="submission" date="2022-04" db="EMBL/GenBank/DDBJ databases">
        <title>Chromosome-level reference genomes for two strains of Caenorhabditis briggsae: an improved platform for comparative genomics.</title>
        <authorList>
            <person name="Stevens L."/>
            <person name="Andersen E."/>
        </authorList>
    </citation>
    <scope>NUCLEOTIDE SEQUENCE [LARGE SCALE GENOMIC DNA]</scope>
    <source>
        <strain evidence="2">VX34</strain>
        <tissue evidence="2">Whole-organism</tissue>
    </source>
</reference>
<accession>A0AAE9JVK1</accession>
<dbReference type="Proteomes" id="UP000829354">
    <property type="component" value="Chromosome X"/>
</dbReference>
<gene>
    <name evidence="2" type="ORF">L5515_019551</name>
</gene>
<keyword evidence="1" id="KW-1133">Transmembrane helix</keyword>
<feature type="transmembrane region" description="Helical" evidence="1">
    <location>
        <begin position="52"/>
        <end position="72"/>
    </location>
</feature>
<evidence type="ECO:0000313" key="2">
    <source>
        <dbReference type="EMBL" id="UMM44396.1"/>
    </source>
</evidence>
<name>A0AAE9JVK1_CAEBR</name>
<evidence type="ECO:0000313" key="3">
    <source>
        <dbReference type="Proteomes" id="UP000829354"/>
    </source>
</evidence>